<feature type="region of interest" description="Disordered" evidence="1">
    <location>
        <begin position="33"/>
        <end position="137"/>
    </location>
</feature>
<feature type="region of interest" description="Disordered" evidence="1">
    <location>
        <begin position="245"/>
        <end position="392"/>
    </location>
</feature>
<feature type="compositionally biased region" description="Basic and acidic residues" evidence="1">
    <location>
        <begin position="255"/>
        <end position="265"/>
    </location>
</feature>
<sequence length="392" mass="43469">MLDEESEQNQKRGSQLAVAVGILLFASVVLGSGVLGDTGDTRLSDAEEGADDADSDPVNDREQMANGAMDLRNMEGDVSREDCLGNERPNPIPGQGSPEDMPRDRQADPNTATDRPNSPDTSQETGDNAAGQITFTADRTDVADDPCIGMFRMNGMLGPNQDLNSMFHEMCQAWVQSEFWGNIHGDVERSEDGSISITTYDEDRTENTDTLSPATVRAMTAGLVPLVDGCTGMLSSMMMSSGMGPGNGFGGGMMDRGDDRGHDWFEDCEEDDREDWGSDEWDDEYDWDEEESDEDDESDEANEEDSDEQEPREQRHADDENDRRHGDWNPCADHDREHDWDDEDEGSDEDDDSPESEETDDDREDDSNEPATSQEECEANGGTWADDRQQCY</sequence>
<feature type="compositionally biased region" description="Polar residues" evidence="1">
    <location>
        <begin position="108"/>
        <end position="137"/>
    </location>
</feature>
<dbReference type="AlphaFoldDB" id="A0A075G7P6"/>
<accession>A0A075G7P6</accession>
<keyword evidence="2" id="KW-0472">Membrane</keyword>
<proteinExistence type="predicted"/>
<evidence type="ECO:0000256" key="1">
    <source>
        <dbReference type="SAM" id="MobiDB-lite"/>
    </source>
</evidence>
<evidence type="ECO:0000256" key="2">
    <source>
        <dbReference type="SAM" id="Phobius"/>
    </source>
</evidence>
<feature type="compositionally biased region" description="Acidic residues" evidence="1">
    <location>
        <begin position="340"/>
        <end position="368"/>
    </location>
</feature>
<keyword evidence="2" id="KW-1133">Transmembrane helix</keyword>
<keyword evidence="2" id="KW-0812">Transmembrane</keyword>
<feature type="compositionally biased region" description="Acidic residues" evidence="1">
    <location>
        <begin position="266"/>
        <end position="308"/>
    </location>
</feature>
<dbReference type="EMBL" id="KF900578">
    <property type="protein sequence ID" value="AIF00011.1"/>
    <property type="molecule type" value="Genomic_DNA"/>
</dbReference>
<protein>
    <submittedName>
        <fullName evidence="3">Uncharacterized protein</fullName>
    </submittedName>
</protein>
<organism evidence="3">
    <name type="scientific">uncultured marine group II/III euryarchaeote KM3_127_D04</name>
    <dbReference type="NCBI Taxonomy" id="1457857"/>
    <lineage>
        <taxon>Archaea</taxon>
        <taxon>Methanobacteriati</taxon>
        <taxon>Methanobacteriota</taxon>
        <taxon>environmental samples</taxon>
    </lineage>
</organism>
<name>A0A075G7P6_9EURY</name>
<feature type="transmembrane region" description="Helical" evidence="2">
    <location>
        <begin position="16"/>
        <end position="35"/>
    </location>
</feature>
<feature type="compositionally biased region" description="Basic and acidic residues" evidence="1">
    <location>
        <begin position="72"/>
        <end position="85"/>
    </location>
</feature>
<feature type="compositionally biased region" description="Basic and acidic residues" evidence="1">
    <location>
        <begin position="309"/>
        <end position="339"/>
    </location>
</feature>
<feature type="compositionally biased region" description="Acidic residues" evidence="1">
    <location>
        <begin position="46"/>
        <end position="57"/>
    </location>
</feature>
<evidence type="ECO:0000313" key="3">
    <source>
        <dbReference type="EMBL" id="AIF00011.1"/>
    </source>
</evidence>
<feature type="compositionally biased region" description="Gly residues" evidence="1">
    <location>
        <begin position="245"/>
        <end position="254"/>
    </location>
</feature>
<reference evidence="3" key="1">
    <citation type="journal article" date="2014" name="Genome Biol. Evol.">
        <title>Pangenome evidence for extensive interdomain horizontal transfer affecting lineage core and shell genes in uncultured planktonic thaumarchaeota and euryarchaeota.</title>
        <authorList>
            <person name="Deschamps P."/>
            <person name="Zivanovic Y."/>
            <person name="Moreira D."/>
            <person name="Rodriguez-Valera F."/>
            <person name="Lopez-Garcia P."/>
        </authorList>
    </citation>
    <scope>NUCLEOTIDE SEQUENCE</scope>
</reference>